<gene>
    <name evidence="2" type="ORF">Hgul01_02578</name>
</gene>
<reference evidence="2 3" key="1">
    <citation type="submission" date="2024-02" db="EMBL/GenBank/DDBJ databases">
        <title>Herpetosiphon gulosus NBRC 112829.</title>
        <authorList>
            <person name="Ichikawa N."/>
            <person name="Katano-Makiyama Y."/>
            <person name="Hidaka K."/>
        </authorList>
    </citation>
    <scope>NUCLEOTIDE SEQUENCE [LARGE SCALE GENOMIC DNA]</scope>
    <source>
        <strain evidence="2 3">NBRC 112829</strain>
    </source>
</reference>
<comment type="caution">
    <text evidence="2">The sequence shown here is derived from an EMBL/GenBank/DDBJ whole genome shotgun (WGS) entry which is preliminary data.</text>
</comment>
<feature type="transmembrane region" description="Helical" evidence="1">
    <location>
        <begin position="83"/>
        <end position="101"/>
    </location>
</feature>
<organism evidence="2 3">
    <name type="scientific">Herpetosiphon gulosus</name>
    <dbReference type="NCBI Taxonomy" id="1973496"/>
    <lineage>
        <taxon>Bacteria</taxon>
        <taxon>Bacillati</taxon>
        <taxon>Chloroflexota</taxon>
        <taxon>Chloroflexia</taxon>
        <taxon>Herpetosiphonales</taxon>
        <taxon>Herpetosiphonaceae</taxon>
        <taxon>Herpetosiphon</taxon>
    </lineage>
</organism>
<feature type="transmembrane region" description="Helical" evidence="1">
    <location>
        <begin position="52"/>
        <end position="71"/>
    </location>
</feature>
<name>A0ABP9X348_9CHLR</name>
<keyword evidence="1" id="KW-0812">Transmembrane</keyword>
<evidence type="ECO:0000256" key="1">
    <source>
        <dbReference type="SAM" id="Phobius"/>
    </source>
</evidence>
<evidence type="ECO:0008006" key="4">
    <source>
        <dbReference type="Google" id="ProtNLM"/>
    </source>
</evidence>
<keyword evidence="1" id="KW-0472">Membrane</keyword>
<keyword evidence="1" id="KW-1133">Transmembrane helix</keyword>
<evidence type="ECO:0000313" key="2">
    <source>
        <dbReference type="EMBL" id="GAA5528776.1"/>
    </source>
</evidence>
<dbReference type="RefSeq" id="WP_345722391.1">
    <property type="nucleotide sequence ID" value="NZ_BAABRU010000008.1"/>
</dbReference>
<dbReference type="Proteomes" id="UP001428290">
    <property type="component" value="Unassembled WGS sequence"/>
</dbReference>
<proteinExistence type="predicted"/>
<keyword evidence="3" id="KW-1185">Reference proteome</keyword>
<accession>A0ABP9X348</accession>
<protein>
    <recommendedName>
        <fullName evidence="4">EamA domain-containing protein</fullName>
    </recommendedName>
</protein>
<feature type="transmembrane region" description="Helical" evidence="1">
    <location>
        <begin position="107"/>
        <end position="124"/>
    </location>
</feature>
<sequence length="126" mass="14004">MNSYLMVAGLLTVLMALAHSIFGEQLILRPLARQIQTTPNHLLQSRLPTLRFTWHITSVLGLGMAWLFFDCALQAQLNPSQILLLRTSSITFIVCFGIALIGSRAKHPSWIIFLIIAGLTWLSTSA</sequence>
<evidence type="ECO:0000313" key="3">
    <source>
        <dbReference type="Proteomes" id="UP001428290"/>
    </source>
</evidence>
<dbReference type="EMBL" id="BAABRU010000008">
    <property type="protein sequence ID" value="GAA5528776.1"/>
    <property type="molecule type" value="Genomic_DNA"/>
</dbReference>